<dbReference type="OrthoDB" id="435881at2759"/>
<dbReference type="PANTHER" id="PTHR11455">
    <property type="entry name" value="CRYPTOCHROME"/>
    <property type="match status" value="1"/>
</dbReference>
<feature type="site" description="Electron transfer via tryptophanyl radical" evidence="7">
    <location>
        <position position="543"/>
    </location>
</feature>
<dbReference type="Proteomes" id="UP000758155">
    <property type="component" value="Unassembled WGS sequence"/>
</dbReference>
<comment type="similarity">
    <text evidence="2">Belongs to the DNA photolyase class-1 family.</text>
</comment>
<dbReference type="InterPro" id="IPR036134">
    <property type="entry name" value="Crypto/Photolyase_FAD-like_sf"/>
</dbReference>
<dbReference type="GO" id="GO:0005737">
    <property type="term" value="C:cytoplasm"/>
    <property type="evidence" value="ECO:0007669"/>
    <property type="project" value="TreeGrafter"/>
</dbReference>
<dbReference type="Gene3D" id="1.10.579.10">
    <property type="entry name" value="DNA Cyclobutane Dipyrimidine Photolyase, subunit A, domain 3"/>
    <property type="match status" value="1"/>
</dbReference>
<dbReference type="Pfam" id="PF03441">
    <property type="entry name" value="FAD_binding_7"/>
    <property type="match status" value="1"/>
</dbReference>
<proteinExistence type="inferred from homology"/>
<dbReference type="SUPFAM" id="SSF48173">
    <property type="entry name" value="Cryptochrome/photolyase FAD-binding domain"/>
    <property type="match status" value="1"/>
</dbReference>
<accession>A0A9P4WQT6</accession>
<gene>
    <name evidence="10" type="ORF">E8E12_008787</name>
</gene>
<feature type="binding site" evidence="6">
    <location>
        <position position="380"/>
    </location>
    <ligand>
        <name>FAD</name>
        <dbReference type="ChEBI" id="CHEBI:57692"/>
    </ligand>
</feature>
<dbReference type="InterPro" id="IPR002081">
    <property type="entry name" value="Cryptochrome/DNA_photolyase_1"/>
</dbReference>
<organism evidence="10 11">
    <name type="scientific">Didymella heteroderae</name>
    <dbReference type="NCBI Taxonomy" id="1769908"/>
    <lineage>
        <taxon>Eukaryota</taxon>
        <taxon>Fungi</taxon>
        <taxon>Dikarya</taxon>
        <taxon>Ascomycota</taxon>
        <taxon>Pezizomycotina</taxon>
        <taxon>Dothideomycetes</taxon>
        <taxon>Pleosporomycetidae</taxon>
        <taxon>Pleosporales</taxon>
        <taxon>Pleosporineae</taxon>
        <taxon>Didymellaceae</taxon>
        <taxon>Didymella</taxon>
    </lineage>
</organism>
<dbReference type="InterPro" id="IPR018394">
    <property type="entry name" value="DNA_photolyase_1_CS_C"/>
</dbReference>
<evidence type="ECO:0000259" key="9">
    <source>
        <dbReference type="PROSITE" id="PS51645"/>
    </source>
</evidence>
<comment type="cofactor">
    <cofactor evidence="6">
        <name>FAD</name>
        <dbReference type="ChEBI" id="CHEBI:57692"/>
    </cofactor>
    <text evidence="6">Binds 1 FAD per subunit.</text>
</comment>
<evidence type="ECO:0000256" key="7">
    <source>
        <dbReference type="PIRSR" id="PIRSR602081-2"/>
    </source>
</evidence>
<feature type="binding site" evidence="6">
    <location>
        <begin position="435"/>
        <end position="442"/>
    </location>
    <ligand>
        <name>FAD</name>
        <dbReference type="ChEBI" id="CHEBI:57692"/>
    </ligand>
</feature>
<dbReference type="PROSITE" id="PS00394">
    <property type="entry name" value="DNA_PHOTOLYASES_1_1"/>
    <property type="match status" value="1"/>
</dbReference>
<dbReference type="Gene3D" id="3.40.50.620">
    <property type="entry name" value="HUPs"/>
    <property type="match status" value="1"/>
</dbReference>
<evidence type="ECO:0000313" key="11">
    <source>
        <dbReference type="Proteomes" id="UP000758155"/>
    </source>
</evidence>
<dbReference type="EMBL" id="SWKV01000035">
    <property type="protein sequence ID" value="KAF3038700.1"/>
    <property type="molecule type" value="Genomic_DNA"/>
</dbReference>
<evidence type="ECO:0000256" key="4">
    <source>
        <dbReference type="ARBA" id="ARBA00022827"/>
    </source>
</evidence>
<evidence type="ECO:0000256" key="1">
    <source>
        <dbReference type="ARBA" id="ARBA00001932"/>
    </source>
</evidence>
<dbReference type="GO" id="GO:0043153">
    <property type="term" value="P:entrainment of circadian clock by photoperiod"/>
    <property type="evidence" value="ECO:0007669"/>
    <property type="project" value="TreeGrafter"/>
</dbReference>
<dbReference type="GO" id="GO:0003677">
    <property type="term" value="F:DNA binding"/>
    <property type="evidence" value="ECO:0007669"/>
    <property type="project" value="TreeGrafter"/>
</dbReference>
<dbReference type="Gene3D" id="1.25.40.80">
    <property type="match status" value="1"/>
</dbReference>
<dbReference type="GO" id="GO:0032922">
    <property type="term" value="P:circadian regulation of gene expression"/>
    <property type="evidence" value="ECO:0007669"/>
    <property type="project" value="TreeGrafter"/>
</dbReference>
<dbReference type="PROSITE" id="PS51645">
    <property type="entry name" value="PHR_CRY_ALPHA_BETA"/>
    <property type="match status" value="1"/>
</dbReference>
<feature type="binding site" evidence="6">
    <location>
        <position position="432"/>
    </location>
    <ligand>
        <name>FAD</name>
        <dbReference type="ChEBI" id="CHEBI:57692"/>
    </ligand>
</feature>
<dbReference type="PANTHER" id="PTHR11455:SF18">
    <property type="entry name" value="SI:CH1073-390K14.1"/>
    <property type="match status" value="1"/>
</dbReference>
<dbReference type="PROSITE" id="PS00691">
    <property type="entry name" value="DNA_PHOTOLYASES_1_2"/>
    <property type="match status" value="1"/>
</dbReference>
<dbReference type="FunFam" id="1.10.579.10:FF:000003">
    <property type="entry name" value="Deoxyribodipyrimidine photo-lyase"/>
    <property type="match status" value="1"/>
</dbReference>
<sequence length="974" mass="111062">MMPPKRKATIPPNAASANNYTDSTGDRANKRSRVSRPSTDNFKKEIMPEPLTARNAENGGPGEEAEEEAVTGKQEPTFDHSRPEERSGIVDRRYYPAEMSNERCAQYNDNEIPRPIELLNRAVDNTAAARKTISDKKQGDAVIHWFKRDLRIRDNTGLSKASALAQEMKKGVIGVWIMSPQDWEAHLVSPAKCDFELRSVETLRKELAELDIPLHIEVIEKRRTVPKRLIEMAKEWNVRNVFCNIEYEPDELRREEKLVKMMLDEGINFDPQHDDCVVPPGSLKTGGGKQYAVYSPWYRNFVSYLHSHPHVLDERPMPAQNPAGFRQKYGSLFDTKVPEAPESKRLPDEDKERLHHLYPAGEAAALERLERFLKEKVGKYKDTRNFPSKNSTARLSLHHAAGTLAARTSVRLARDVNTTKKLDGGVQGIQSWISEVAWRDFYRHVLCHWPYVCMHKPFKFEYTNVAWEYSNPNLEAWKTGRTGYPIVDAAMRCMNTTAYMHNRLRMVTASFLAKHLLLDWRLGEQYFMLKFIDGDFSANNGGWGFASSTGVDPQPYFRVFNPWLQSEKFDENGEFIRLWVPELKEIEGKEIHNPYAKSGTKAAAIAAKNEYPKPIVEHKFARERTFLDLTRQRLCRDSRDRIYGLLGMFDNTGIVPNYSLPQQQVYQEFVSKHLEAGDFAILHECCIGVANADEQSYVPFFGQSQSRTKYVPFVDPLGATYSAGLHCSPTVTVDEGASISILGSPIDTIQRKLDFAEDFQIELDPLGLVVPDLSETGQIPLHGTWGAIYQTIMGHLVVDPAETACWRKDYDENRLAPQFAMAPYPNNSLFEVLVRAIRTDLNAELDFVTSKGQIRTDAHLHRSRREMLAERSLFWTTRGYIGLGSRYLQPGDEVAVFDGDTTPFLLRRKDVTGEKGNEYRIVSDCYVYGWMYGPFPDRTVAKDSSRRKSLLKKLKGNGKQEGTQDVLSRTFVIN</sequence>
<feature type="binding site" evidence="6">
    <location>
        <begin position="392"/>
        <end position="396"/>
    </location>
    <ligand>
        <name>FAD</name>
        <dbReference type="ChEBI" id="CHEBI:57692"/>
    </ligand>
</feature>
<dbReference type="Pfam" id="PF00875">
    <property type="entry name" value="DNA_photolyase"/>
    <property type="match status" value="1"/>
</dbReference>
<keyword evidence="4 6" id="KW-0274">FAD</keyword>
<feature type="domain" description="Photolyase/cryptochrome alpha/beta" evidence="9">
    <location>
        <begin position="140"/>
        <end position="277"/>
    </location>
</feature>
<dbReference type="AlphaFoldDB" id="A0A9P4WQT6"/>
<evidence type="ECO:0000313" key="10">
    <source>
        <dbReference type="EMBL" id="KAF3038700.1"/>
    </source>
</evidence>
<feature type="binding site" evidence="6">
    <location>
        <begin position="533"/>
        <end position="535"/>
    </location>
    <ligand>
        <name>FAD</name>
        <dbReference type="ChEBI" id="CHEBI:57692"/>
    </ligand>
</feature>
<dbReference type="Pfam" id="PF26639">
    <property type="entry name" value="Het-6_barrel"/>
    <property type="match status" value="1"/>
</dbReference>
<feature type="compositionally biased region" description="Basic and acidic residues" evidence="8">
    <location>
        <begin position="76"/>
        <end position="88"/>
    </location>
</feature>
<comment type="caution">
    <text evidence="10">The sequence shown here is derived from an EMBL/GenBank/DDBJ whole genome shotgun (WGS) entry which is preliminary data.</text>
</comment>
<feature type="region of interest" description="Disordered" evidence="8">
    <location>
        <begin position="1"/>
        <end position="88"/>
    </location>
</feature>
<keyword evidence="3 6" id="KW-0285">Flavoprotein</keyword>
<evidence type="ECO:0000256" key="3">
    <source>
        <dbReference type="ARBA" id="ARBA00022630"/>
    </source>
</evidence>
<dbReference type="SUPFAM" id="SSF52425">
    <property type="entry name" value="Cryptochrome/photolyase, N-terminal domain"/>
    <property type="match status" value="1"/>
</dbReference>
<reference evidence="10" key="1">
    <citation type="submission" date="2019-04" db="EMBL/GenBank/DDBJ databases">
        <title>Sequencing of skin fungus with MAO and IRED activity.</title>
        <authorList>
            <person name="Marsaioli A.J."/>
            <person name="Bonatto J.M.C."/>
            <person name="Reis Junior O."/>
        </authorList>
    </citation>
    <scope>NUCLEOTIDE SEQUENCE</scope>
    <source>
        <strain evidence="10">28M1</strain>
    </source>
</reference>
<dbReference type="InterPro" id="IPR036155">
    <property type="entry name" value="Crypto/Photolyase_N_sf"/>
</dbReference>
<protein>
    <recommendedName>
        <fullName evidence="9">Photolyase/cryptochrome alpha/beta domain-containing protein</fullName>
    </recommendedName>
</protein>
<evidence type="ECO:0000256" key="5">
    <source>
        <dbReference type="ARBA" id="ARBA00022991"/>
    </source>
</evidence>
<evidence type="ECO:0000256" key="2">
    <source>
        <dbReference type="ARBA" id="ARBA00005862"/>
    </source>
</evidence>
<dbReference type="GO" id="GO:0003904">
    <property type="term" value="F:deoxyribodipyrimidine photo-lyase activity"/>
    <property type="evidence" value="ECO:0007669"/>
    <property type="project" value="TreeGrafter"/>
</dbReference>
<dbReference type="GO" id="GO:0006950">
    <property type="term" value="P:response to stress"/>
    <property type="evidence" value="ECO:0007669"/>
    <property type="project" value="UniProtKB-ARBA"/>
</dbReference>
<evidence type="ECO:0000256" key="8">
    <source>
        <dbReference type="SAM" id="MobiDB-lite"/>
    </source>
</evidence>
<dbReference type="PRINTS" id="PR00147">
    <property type="entry name" value="DNAPHOTLYASE"/>
</dbReference>
<keyword evidence="11" id="KW-1185">Reference proteome</keyword>
<dbReference type="GO" id="GO:0071949">
    <property type="term" value="F:FAD binding"/>
    <property type="evidence" value="ECO:0007669"/>
    <property type="project" value="TreeGrafter"/>
</dbReference>
<feature type="site" description="Electron transfer via tryptophanyl radical" evidence="7">
    <location>
        <position position="520"/>
    </location>
</feature>
<evidence type="ECO:0000256" key="6">
    <source>
        <dbReference type="PIRSR" id="PIRSR602081-1"/>
    </source>
</evidence>
<dbReference type="InterPro" id="IPR005101">
    <property type="entry name" value="Cryptochr/Photolyase_FAD-bd"/>
</dbReference>
<comment type="cofactor">
    <cofactor evidence="1">
        <name>(6R)-5,10-methylene-5,6,7,8-tetrahydrofolate</name>
        <dbReference type="ChEBI" id="CHEBI:15636"/>
    </cofactor>
</comment>
<dbReference type="InterPro" id="IPR014729">
    <property type="entry name" value="Rossmann-like_a/b/a_fold"/>
</dbReference>
<name>A0A9P4WQT6_9PLEO</name>
<dbReference type="GO" id="GO:0005634">
    <property type="term" value="C:nucleus"/>
    <property type="evidence" value="ECO:0007669"/>
    <property type="project" value="TreeGrafter"/>
</dbReference>
<dbReference type="InterPro" id="IPR006050">
    <property type="entry name" value="DNA_photolyase_N"/>
</dbReference>
<keyword evidence="5" id="KW-0157">Chromophore</keyword>
<feature type="site" description="Electron transfer via tryptophanyl radical" evidence="7">
    <location>
        <position position="467"/>
    </location>
</feature>
<dbReference type="GO" id="GO:0006139">
    <property type="term" value="P:nucleobase-containing compound metabolic process"/>
    <property type="evidence" value="ECO:0007669"/>
    <property type="project" value="UniProtKB-ARBA"/>
</dbReference>